<dbReference type="VEuPathDB" id="PlasmoDB:PVPAM_000018700"/>
<dbReference type="InterPro" id="IPR008780">
    <property type="entry name" value="Plasmodium_Vir"/>
</dbReference>
<keyword evidence="1" id="KW-0472">Membrane</keyword>
<dbReference type="EMBL" id="FLZR02000064">
    <property type="protein sequence ID" value="VVA00270.1"/>
    <property type="molecule type" value="Genomic_DNA"/>
</dbReference>
<feature type="transmembrane region" description="Helical" evidence="1">
    <location>
        <begin position="251"/>
        <end position="273"/>
    </location>
</feature>
<protein>
    <submittedName>
        <fullName evidence="2">VIR protein</fullName>
    </submittedName>
</protein>
<dbReference type="AlphaFoldDB" id="A0A565A5X4"/>
<evidence type="ECO:0000313" key="2">
    <source>
        <dbReference type="EMBL" id="VVA00270.1"/>
    </source>
</evidence>
<keyword evidence="1" id="KW-1133">Transmembrane helix</keyword>
<sequence>MSYPNLHYYLDADNRAEVNKGTVLDSHCKYCEYNIGDKNDGGSELRKLCEGICNILQNFNDIKSISIGISDDKWCPYMNWWVYNYVLSIPNYKNYVSNFYHALTYICHSSKNLLNCSFQNSSIDKIIFDKKKVLYEFTEIYDDIKKKINDEENLNVQPYCKHIKENFRFYNLAKVNCTKENSCAYYEELSNFKNKIRELSDLNNILDKCNYRRTPCENVSNIDDDVPCLKKKGNPLLLLILDDDPEGIVNILLNVLILFVPILAIFLILFKFTPLGRTLTKSKREKISTAHTQKKENIREYMDNYAAYVDSEMKKRMSLAYHAA</sequence>
<accession>A0A565A5X4</accession>
<name>A0A565A5X4_PLAVI</name>
<organism evidence="2">
    <name type="scientific">Plasmodium vivax</name>
    <name type="common">malaria parasite P. vivax</name>
    <dbReference type="NCBI Taxonomy" id="5855"/>
    <lineage>
        <taxon>Eukaryota</taxon>
        <taxon>Sar</taxon>
        <taxon>Alveolata</taxon>
        <taxon>Apicomplexa</taxon>
        <taxon>Aconoidasida</taxon>
        <taxon>Haemosporida</taxon>
        <taxon>Plasmodiidae</taxon>
        <taxon>Plasmodium</taxon>
        <taxon>Plasmodium (Plasmodium)</taxon>
    </lineage>
</organism>
<dbReference type="VEuPathDB" id="PlasmoDB:PVP01_0009830"/>
<keyword evidence="1" id="KW-0812">Transmembrane</keyword>
<evidence type="ECO:0000256" key="1">
    <source>
        <dbReference type="SAM" id="Phobius"/>
    </source>
</evidence>
<dbReference type="Proteomes" id="UP000220605">
    <property type="component" value="Unassembled WGS sequence"/>
</dbReference>
<proteinExistence type="predicted"/>
<dbReference type="Pfam" id="PF05795">
    <property type="entry name" value="Plasmodium_Vir"/>
    <property type="match status" value="1"/>
</dbReference>
<reference evidence="2" key="1">
    <citation type="submission" date="2016-07" db="EMBL/GenBank/DDBJ databases">
        <authorList>
            <consortium name="Pathogen Informatics"/>
        </authorList>
    </citation>
    <scope>NUCLEOTIDE SEQUENCE</scope>
</reference>
<dbReference type="OrthoDB" id="10312209at2759"/>
<gene>
    <name evidence="2" type="ORF">PVP01_0009830</name>
</gene>